<dbReference type="RefSeq" id="WP_183793996.1">
    <property type="nucleotide sequence ID" value="NZ_JACIDU010000015.1"/>
</dbReference>
<dbReference type="InterPro" id="IPR013656">
    <property type="entry name" value="PAS_4"/>
</dbReference>
<dbReference type="InterPro" id="IPR000014">
    <property type="entry name" value="PAS"/>
</dbReference>
<dbReference type="InterPro" id="IPR029016">
    <property type="entry name" value="GAF-like_dom_sf"/>
</dbReference>
<dbReference type="PROSITE" id="PS50887">
    <property type="entry name" value="GGDEF"/>
    <property type="match status" value="1"/>
</dbReference>
<dbReference type="GO" id="GO:0003824">
    <property type="term" value="F:catalytic activity"/>
    <property type="evidence" value="ECO:0007669"/>
    <property type="project" value="UniProtKB-ARBA"/>
</dbReference>
<dbReference type="InterPro" id="IPR003018">
    <property type="entry name" value="GAF"/>
</dbReference>
<reference evidence="3 4" key="1">
    <citation type="submission" date="2020-08" db="EMBL/GenBank/DDBJ databases">
        <title>Genomic Encyclopedia of Type Strains, Phase IV (KMG-IV): sequencing the most valuable type-strain genomes for metagenomic binning, comparative biology and taxonomic classification.</title>
        <authorList>
            <person name="Goeker M."/>
        </authorList>
    </citation>
    <scope>NUCLEOTIDE SEQUENCE [LARGE SCALE GENOMIC DNA]</scope>
    <source>
        <strain evidence="3 4">DSM 26385</strain>
    </source>
</reference>
<protein>
    <submittedName>
        <fullName evidence="3">Diguanylate cyclase (GGDEF)-like protein/PAS domain S-box-containing protein</fullName>
    </submittedName>
</protein>
<evidence type="ECO:0000259" key="2">
    <source>
        <dbReference type="PROSITE" id="PS50887"/>
    </source>
</evidence>
<dbReference type="AlphaFoldDB" id="A0A7W6P2J9"/>
<dbReference type="InterPro" id="IPR035965">
    <property type="entry name" value="PAS-like_dom_sf"/>
</dbReference>
<dbReference type="EMBL" id="JACIDU010000015">
    <property type="protein sequence ID" value="MBB4104932.1"/>
    <property type="molecule type" value="Genomic_DNA"/>
</dbReference>
<dbReference type="Gene3D" id="3.30.450.40">
    <property type="match status" value="1"/>
</dbReference>
<dbReference type="PANTHER" id="PTHR46663">
    <property type="entry name" value="DIGUANYLATE CYCLASE DGCT-RELATED"/>
    <property type="match status" value="1"/>
</dbReference>
<dbReference type="Gene3D" id="3.30.450.20">
    <property type="entry name" value="PAS domain"/>
    <property type="match status" value="1"/>
</dbReference>
<dbReference type="NCBIfam" id="TIGR00229">
    <property type="entry name" value="sensory_box"/>
    <property type="match status" value="1"/>
</dbReference>
<evidence type="ECO:0000313" key="3">
    <source>
        <dbReference type="EMBL" id="MBB4104932.1"/>
    </source>
</evidence>
<dbReference type="CDD" id="cd01949">
    <property type="entry name" value="GGDEF"/>
    <property type="match status" value="1"/>
</dbReference>
<dbReference type="SUPFAM" id="SSF55785">
    <property type="entry name" value="PYP-like sensor domain (PAS domain)"/>
    <property type="match status" value="1"/>
</dbReference>
<dbReference type="PROSITE" id="PS50113">
    <property type="entry name" value="PAC"/>
    <property type="match status" value="1"/>
</dbReference>
<organism evidence="3 4">
    <name type="scientific">Allorhizobium borbori</name>
    <dbReference type="NCBI Taxonomy" id="485907"/>
    <lineage>
        <taxon>Bacteria</taxon>
        <taxon>Pseudomonadati</taxon>
        <taxon>Pseudomonadota</taxon>
        <taxon>Alphaproteobacteria</taxon>
        <taxon>Hyphomicrobiales</taxon>
        <taxon>Rhizobiaceae</taxon>
        <taxon>Rhizobium/Agrobacterium group</taxon>
        <taxon>Allorhizobium</taxon>
    </lineage>
</organism>
<dbReference type="InterPro" id="IPR029787">
    <property type="entry name" value="Nucleotide_cyclase"/>
</dbReference>
<evidence type="ECO:0000313" key="4">
    <source>
        <dbReference type="Proteomes" id="UP000584824"/>
    </source>
</evidence>
<feature type="domain" description="PAC" evidence="1">
    <location>
        <begin position="111"/>
        <end position="165"/>
    </location>
</feature>
<dbReference type="InterPro" id="IPR000700">
    <property type="entry name" value="PAS-assoc_C"/>
</dbReference>
<dbReference type="SUPFAM" id="SSF55781">
    <property type="entry name" value="GAF domain-like"/>
    <property type="match status" value="1"/>
</dbReference>
<sequence length="500" mass="54527">MNDAPQIGADLSDDARYATQSASVAARLVELCAEGKGSDSCSLVLFDQIPFIFYMKDLDGRFVLANRRALEMIGVEREADLYGKRADAFFSGETLDRLMRVESEILAGNAVSLDTEIEKPMSTDGAGWMLLVHSPLRDANGSIIGVVSFGRDITVRKRAEFMRKGHAALLEQIARGLPLATILDGLVRLVEAQLTDIRASILLYDEETGRLRHGGAPTLPAEYTALIDGVQAGNNVGSCGTAAWLRKPVIVSDTLTDRRWADFALIAKRFGLRSCWSTPIIDGPGTLYGTFALYSGTVREPSELELEITAMATDLAAIAIARARTEERVRHLANHDALTGLPNRRYFLESFADTIDAAGETGRHLVIAYFDLDGFKQINDTLGHGVGDNVLREIATRLKQSVRGSDLAVRLGGDEFAVVMPCEAVEEAQLLERLHQLEDTFALPIRCGERTVACSGSMGVAVFPRDGDTPDALLAKADAGMYDAKKKRARRHKGEVIRPF</sequence>
<dbReference type="InterPro" id="IPR043128">
    <property type="entry name" value="Rev_trsase/Diguanyl_cyclase"/>
</dbReference>
<feature type="domain" description="GGDEF" evidence="2">
    <location>
        <begin position="363"/>
        <end position="499"/>
    </location>
</feature>
<dbReference type="FunFam" id="3.30.70.270:FF:000001">
    <property type="entry name" value="Diguanylate cyclase domain protein"/>
    <property type="match status" value="1"/>
</dbReference>
<dbReference type="SMART" id="SM00065">
    <property type="entry name" value="GAF"/>
    <property type="match status" value="1"/>
</dbReference>
<dbReference type="InterPro" id="IPR052163">
    <property type="entry name" value="DGC-Regulatory_Protein"/>
</dbReference>
<keyword evidence="4" id="KW-1185">Reference proteome</keyword>
<name>A0A7W6P2J9_9HYPH</name>
<accession>A0A7W6P2J9</accession>
<dbReference type="Pfam" id="PF00990">
    <property type="entry name" value="GGDEF"/>
    <property type="match status" value="1"/>
</dbReference>
<gene>
    <name evidence="3" type="ORF">GGQ66_003514</name>
</gene>
<dbReference type="Pfam" id="PF08448">
    <property type="entry name" value="PAS_4"/>
    <property type="match status" value="1"/>
</dbReference>
<dbReference type="CDD" id="cd00130">
    <property type="entry name" value="PAS"/>
    <property type="match status" value="1"/>
</dbReference>
<comment type="caution">
    <text evidence="3">The sequence shown here is derived from an EMBL/GenBank/DDBJ whole genome shotgun (WGS) entry which is preliminary data.</text>
</comment>
<dbReference type="PANTHER" id="PTHR46663:SF2">
    <property type="entry name" value="GGDEF DOMAIN-CONTAINING PROTEIN"/>
    <property type="match status" value="1"/>
</dbReference>
<dbReference type="Proteomes" id="UP000584824">
    <property type="component" value="Unassembled WGS sequence"/>
</dbReference>
<dbReference type="NCBIfam" id="TIGR00254">
    <property type="entry name" value="GGDEF"/>
    <property type="match status" value="1"/>
</dbReference>
<dbReference type="InterPro" id="IPR000160">
    <property type="entry name" value="GGDEF_dom"/>
</dbReference>
<evidence type="ECO:0000259" key="1">
    <source>
        <dbReference type="PROSITE" id="PS50113"/>
    </source>
</evidence>
<dbReference type="SUPFAM" id="SSF55073">
    <property type="entry name" value="Nucleotide cyclase"/>
    <property type="match status" value="1"/>
</dbReference>
<dbReference type="Pfam" id="PF01590">
    <property type="entry name" value="GAF"/>
    <property type="match status" value="1"/>
</dbReference>
<dbReference type="Gene3D" id="3.30.70.270">
    <property type="match status" value="1"/>
</dbReference>
<dbReference type="SMART" id="SM00267">
    <property type="entry name" value="GGDEF"/>
    <property type="match status" value="1"/>
</dbReference>
<proteinExistence type="predicted"/>